<evidence type="ECO:0000313" key="1">
    <source>
        <dbReference type="EMBL" id="EMP41651.1"/>
    </source>
</evidence>
<dbReference type="EMBL" id="KB486740">
    <property type="protein sequence ID" value="EMP41651.1"/>
    <property type="molecule type" value="Genomic_DNA"/>
</dbReference>
<protein>
    <submittedName>
        <fullName evidence="1">Uncharacterized protein</fullName>
    </submittedName>
</protein>
<sequence>MLNPIIYSLTNKEVTKAEGKTGEIQISQVVSILFFLKSKEHRTVDNLCLGGSQLRYLTLWPKPQLV</sequence>
<dbReference type="AlphaFoldDB" id="M7BUY8"/>
<proteinExistence type="predicted"/>
<name>M7BUY8_CHEMY</name>
<reference evidence="2" key="1">
    <citation type="journal article" date="2013" name="Nat. Genet.">
        <title>The draft genomes of soft-shell turtle and green sea turtle yield insights into the development and evolution of the turtle-specific body plan.</title>
        <authorList>
            <person name="Wang Z."/>
            <person name="Pascual-Anaya J."/>
            <person name="Zadissa A."/>
            <person name="Li W."/>
            <person name="Niimura Y."/>
            <person name="Huang Z."/>
            <person name="Li C."/>
            <person name="White S."/>
            <person name="Xiong Z."/>
            <person name="Fang D."/>
            <person name="Wang B."/>
            <person name="Ming Y."/>
            <person name="Chen Y."/>
            <person name="Zheng Y."/>
            <person name="Kuraku S."/>
            <person name="Pignatelli M."/>
            <person name="Herrero J."/>
            <person name="Beal K."/>
            <person name="Nozawa M."/>
            <person name="Li Q."/>
            <person name="Wang J."/>
            <person name="Zhang H."/>
            <person name="Yu L."/>
            <person name="Shigenobu S."/>
            <person name="Wang J."/>
            <person name="Liu J."/>
            <person name="Flicek P."/>
            <person name="Searle S."/>
            <person name="Wang J."/>
            <person name="Kuratani S."/>
            <person name="Yin Y."/>
            <person name="Aken B."/>
            <person name="Zhang G."/>
            <person name="Irie N."/>
        </authorList>
    </citation>
    <scope>NUCLEOTIDE SEQUENCE [LARGE SCALE GENOMIC DNA]</scope>
</reference>
<organism evidence="1 2">
    <name type="scientific">Chelonia mydas</name>
    <name type="common">Green sea-turtle</name>
    <name type="synonym">Chelonia agassizi</name>
    <dbReference type="NCBI Taxonomy" id="8469"/>
    <lineage>
        <taxon>Eukaryota</taxon>
        <taxon>Metazoa</taxon>
        <taxon>Chordata</taxon>
        <taxon>Craniata</taxon>
        <taxon>Vertebrata</taxon>
        <taxon>Euteleostomi</taxon>
        <taxon>Archelosauria</taxon>
        <taxon>Testudinata</taxon>
        <taxon>Testudines</taxon>
        <taxon>Cryptodira</taxon>
        <taxon>Durocryptodira</taxon>
        <taxon>Americhelydia</taxon>
        <taxon>Chelonioidea</taxon>
        <taxon>Cheloniidae</taxon>
        <taxon>Chelonia</taxon>
    </lineage>
</organism>
<gene>
    <name evidence="1" type="ORF">UY3_01098</name>
</gene>
<dbReference type="Proteomes" id="UP000031443">
    <property type="component" value="Unassembled WGS sequence"/>
</dbReference>
<accession>M7BUY8</accession>
<keyword evidence="2" id="KW-1185">Reference proteome</keyword>
<evidence type="ECO:0000313" key="2">
    <source>
        <dbReference type="Proteomes" id="UP000031443"/>
    </source>
</evidence>